<keyword evidence="5" id="KW-1185">Reference proteome</keyword>
<keyword evidence="2" id="KW-1133">Transmembrane helix</keyword>
<feature type="compositionally biased region" description="Basic and acidic residues" evidence="1">
    <location>
        <begin position="1"/>
        <end position="17"/>
    </location>
</feature>
<name>A0ABP8Y1C8_9MICO</name>
<protein>
    <recommendedName>
        <fullName evidence="3">DUF4190 domain-containing protein</fullName>
    </recommendedName>
</protein>
<evidence type="ECO:0000259" key="3">
    <source>
        <dbReference type="Pfam" id="PF13828"/>
    </source>
</evidence>
<feature type="domain" description="DUF4190" evidence="3">
    <location>
        <begin position="120"/>
        <end position="182"/>
    </location>
</feature>
<feature type="transmembrane region" description="Helical" evidence="2">
    <location>
        <begin position="166"/>
        <end position="191"/>
    </location>
</feature>
<comment type="caution">
    <text evidence="4">The sequence shown here is derived from an EMBL/GenBank/DDBJ whole genome shotgun (WGS) entry which is preliminary data.</text>
</comment>
<evidence type="ECO:0000256" key="2">
    <source>
        <dbReference type="SAM" id="Phobius"/>
    </source>
</evidence>
<dbReference type="Proteomes" id="UP001500956">
    <property type="component" value="Unassembled WGS sequence"/>
</dbReference>
<organism evidence="4 5">
    <name type="scientific">Isoptericola chiayiensis</name>
    <dbReference type="NCBI Taxonomy" id="579446"/>
    <lineage>
        <taxon>Bacteria</taxon>
        <taxon>Bacillati</taxon>
        <taxon>Actinomycetota</taxon>
        <taxon>Actinomycetes</taxon>
        <taxon>Micrococcales</taxon>
        <taxon>Promicromonosporaceae</taxon>
        <taxon>Isoptericola</taxon>
    </lineage>
</organism>
<accession>A0ABP8Y1C8</accession>
<evidence type="ECO:0000313" key="4">
    <source>
        <dbReference type="EMBL" id="GAA4718674.1"/>
    </source>
</evidence>
<dbReference type="Pfam" id="PF13828">
    <property type="entry name" value="DUF4190"/>
    <property type="match status" value="1"/>
</dbReference>
<feature type="region of interest" description="Disordered" evidence="1">
    <location>
        <begin position="1"/>
        <end position="75"/>
    </location>
</feature>
<feature type="transmembrane region" description="Helical" evidence="2">
    <location>
        <begin position="120"/>
        <end position="146"/>
    </location>
</feature>
<keyword evidence="2" id="KW-0812">Transmembrane</keyword>
<dbReference type="EMBL" id="BAABID010000003">
    <property type="protein sequence ID" value="GAA4718674.1"/>
    <property type="molecule type" value="Genomic_DNA"/>
</dbReference>
<dbReference type="InterPro" id="IPR025241">
    <property type="entry name" value="DUF4190"/>
</dbReference>
<proteinExistence type="predicted"/>
<keyword evidence="2" id="KW-0472">Membrane</keyword>
<gene>
    <name evidence="4" type="ORF">GCM10023216_03980</name>
</gene>
<reference evidence="5" key="1">
    <citation type="journal article" date="2019" name="Int. J. Syst. Evol. Microbiol.">
        <title>The Global Catalogue of Microorganisms (GCM) 10K type strain sequencing project: providing services to taxonomists for standard genome sequencing and annotation.</title>
        <authorList>
            <consortium name="The Broad Institute Genomics Platform"/>
            <consortium name="The Broad Institute Genome Sequencing Center for Infectious Disease"/>
            <person name="Wu L."/>
            <person name="Ma J."/>
        </authorList>
    </citation>
    <scope>NUCLEOTIDE SEQUENCE [LARGE SCALE GENOMIC DNA]</scope>
    <source>
        <strain evidence="5">JCM 18063</strain>
    </source>
</reference>
<dbReference type="RefSeq" id="WP_172151838.1">
    <property type="nucleotide sequence ID" value="NZ_BAABID010000003.1"/>
</dbReference>
<evidence type="ECO:0000256" key="1">
    <source>
        <dbReference type="SAM" id="MobiDB-lite"/>
    </source>
</evidence>
<sequence length="199" mass="20466">MTDPHDPYAAPRGEHPQQEPTQPFAVPPPASSASTPFDAPRPPDGYAAPGAGQPTTHPYAAPAPPRMPQPYEVPGAYRGAPAYQAGGYPPGPYQGGGPQGGGYPGAPAPYPYAPRRTNGLAVASLVVGILWLYWVGSVLALIFGYVALAQIRKAPATAPQDGRALAIAGVVLGWVGVSTLLLVVALGAFLFSAPGPQYY</sequence>
<evidence type="ECO:0000313" key="5">
    <source>
        <dbReference type="Proteomes" id="UP001500956"/>
    </source>
</evidence>